<keyword evidence="2" id="KW-1185">Reference proteome</keyword>
<gene>
    <name evidence="1" type="ORF">P3X46_002420</name>
</gene>
<dbReference type="EMBL" id="JARPOI010000002">
    <property type="protein sequence ID" value="KAJ9186900.1"/>
    <property type="molecule type" value="Genomic_DNA"/>
</dbReference>
<sequence>NLDELTLEYPQSSGIQDQHMEDPLKDLKANQVELQKQQGQLAPYQAVQQDLPKNWTFKKDHPKDLIISDTSKGVTTRSSLRNIYNSLAFISQIEPSSIDEAINDESWVLVMQEELN</sequence>
<organism evidence="1 2">
    <name type="scientific">Hevea brasiliensis</name>
    <name type="common">Para rubber tree</name>
    <name type="synonym">Siphonia brasiliensis</name>
    <dbReference type="NCBI Taxonomy" id="3981"/>
    <lineage>
        <taxon>Eukaryota</taxon>
        <taxon>Viridiplantae</taxon>
        <taxon>Streptophyta</taxon>
        <taxon>Embryophyta</taxon>
        <taxon>Tracheophyta</taxon>
        <taxon>Spermatophyta</taxon>
        <taxon>Magnoliopsida</taxon>
        <taxon>eudicotyledons</taxon>
        <taxon>Gunneridae</taxon>
        <taxon>Pentapetalae</taxon>
        <taxon>rosids</taxon>
        <taxon>fabids</taxon>
        <taxon>Malpighiales</taxon>
        <taxon>Euphorbiaceae</taxon>
        <taxon>Crotonoideae</taxon>
        <taxon>Micrandreae</taxon>
        <taxon>Hevea</taxon>
    </lineage>
</organism>
<evidence type="ECO:0000313" key="2">
    <source>
        <dbReference type="Proteomes" id="UP001174677"/>
    </source>
</evidence>
<proteinExistence type="predicted"/>
<protein>
    <submittedName>
        <fullName evidence="1">Uncharacterized protein</fullName>
    </submittedName>
</protein>
<dbReference type="Proteomes" id="UP001174677">
    <property type="component" value="Chromosome 2"/>
</dbReference>
<reference evidence="1" key="1">
    <citation type="journal article" date="2023" name="Plant Biotechnol. J.">
        <title>Chromosome-level wild Hevea brasiliensis genome provides new tools for genomic-assisted breeding and valuable loci to elevate rubber yield.</title>
        <authorList>
            <person name="Cheng H."/>
            <person name="Song X."/>
            <person name="Hu Y."/>
            <person name="Wu T."/>
            <person name="Yang Q."/>
            <person name="An Z."/>
            <person name="Feng S."/>
            <person name="Deng Z."/>
            <person name="Wu W."/>
            <person name="Zeng X."/>
            <person name="Tu M."/>
            <person name="Wang X."/>
            <person name="Huang H."/>
        </authorList>
    </citation>
    <scope>NUCLEOTIDE SEQUENCE</scope>
    <source>
        <strain evidence="1">MT/VB/25A 57/8</strain>
    </source>
</reference>
<feature type="non-terminal residue" evidence="1">
    <location>
        <position position="1"/>
    </location>
</feature>
<accession>A0ABQ9N4L8</accession>
<comment type="caution">
    <text evidence="1">The sequence shown here is derived from an EMBL/GenBank/DDBJ whole genome shotgun (WGS) entry which is preliminary data.</text>
</comment>
<name>A0ABQ9N4L8_HEVBR</name>
<evidence type="ECO:0000313" key="1">
    <source>
        <dbReference type="EMBL" id="KAJ9186900.1"/>
    </source>
</evidence>